<dbReference type="Proteomes" id="UP000324222">
    <property type="component" value="Unassembled WGS sequence"/>
</dbReference>
<evidence type="ECO:0000313" key="2">
    <source>
        <dbReference type="Proteomes" id="UP000324222"/>
    </source>
</evidence>
<dbReference type="EMBL" id="VSRR010117805">
    <property type="protein sequence ID" value="MPC99313.1"/>
    <property type="molecule type" value="Genomic_DNA"/>
</dbReference>
<organism evidence="1 2">
    <name type="scientific">Portunus trituberculatus</name>
    <name type="common">Swimming crab</name>
    <name type="synonym">Neptunus trituberculatus</name>
    <dbReference type="NCBI Taxonomy" id="210409"/>
    <lineage>
        <taxon>Eukaryota</taxon>
        <taxon>Metazoa</taxon>
        <taxon>Ecdysozoa</taxon>
        <taxon>Arthropoda</taxon>
        <taxon>Crustacea</taxon>
        <taxon>Multicrustacea</taxon>
        <taxon>Malacostraca</taxon>
        <taxon>Eumalacostraca</taxon>
        <taxon>Eucarida</taxon>
        <taxon>Decapoda</taxon>
        <taxon>Pleocyemata</taxon>
        <taxon>Brachyura</taxon>
        <taxon>Eubrachyura</taxon>
        <taxon>Portunoidea</taxon>
        <taxon>Portunidae</taxon>
        <taxon>Portuninae</taxon>
        <taxon>Portunus</taxon>
    </lineage>
</organism>
<reference evidence="1 2" key="1">
    <citation type="submission" date="2019-05" db="EMBL/GenBank/DDBJ databases">
        <title>Another draft genome of Portunus trituberculatus and its Hox gene families provides insights of decapod evolution.</title>
        <authorList>
            <person name="Jeong J.-H."/>
            <person name="Song I."/>
            <person name="Kim S."/>
            <person name="Choi T."/>
            <person name="Kim D."/>
            <person name="Ryu S."/>
            <person name="Kim W."/>
        </authorList>
    </citation>
    <scope>NUCLEOTIDE SEQUENCE [LARGE SCALE GENOMIC DNA]</scope>
    <source>
        <tissue evidence="1">Muscle</tissue>
    </source>
</reference>
<proteinExistence type="predicted"/>
<evidence type="ECO:0000313" key="1">
    <source>
        <dbReference type="EMBL" id="MPC99313.1"/>
    </source>
</evidence>
<sequence>MAGFDVKCSEVRVWLIPGAGEYCDGLRDWGGVVRNAVRETRHWMAVVLTPAGRGGLEDECLA</sequence>
<name>A0A5B7JXZ2_PORTR</name>
<comment type="caution">
    <text evidence="1">The sequence shown here is derived from an EMBL/GenBank/DDBJ whole genome shotgun (WGS) entry which is preliminary data.</text>
</comment>
<gene>
    <name evidence="1" type="ORF">E2C01_094719</name>
</gene>
<protein>
    <submittedName>
        <fullName evidence="1">Uncharacterized protein</fullName>
    </submittedName>
</protein>
<dbReference type="AlphaFoldDB" id="A0A5B7JXZ2"/>
<accession>A0A5B7JXZ2</accession>
<keyword evidence="2" id="KW-1185">Reference proteome</keyword>